<organism evidence="3">
    <name type="scientific">Roseihalotalea indica</name>
    <dbReference type="NCBI Taxonomy" id="2867963"/>
    <lineage>
        <taxon>Bacteria</taxon>
        <taxon>Pseudomonadati</taxon>
        <taxon>Bacteroidota</taxon>
        <taxon>Cytophagia</taxon>
        <taxon>Cytophagales</taxon>
        <taxon>Catalimonadaceae</taxon>
        <taxon>Roseihalotalea</taxon>
    </lineage>
</organism>
<reference evidence="3" key="1">
    <citation type="journal article" date="2023" name="Comput. Struct. Biotechnol. J.">
        <title>Discovery of a novel marine Bacteroidetes with a rich repertoire of carbohydrate-active enzymes.</title>
        <authorList>
            <person name="Chen B."/>
            <person name="Liu G."/>
            <person name="Chen Q."/>
            <person name="Wang H."/>
            <person name="Liu L."/>
            <person name="Tang K."/>
        </authorList>
    </citation>
    <scope>NUCLEOTIDE SEQUENCE</scope>
    <source>
        <strain evidence="3">TK19036</strain>
    </source>
</reference>
<evidence type="ECO:0000313" key="3">
    <source>
        <dbReference type="EMBL" id="WKN37976.1"/>
    </source>
</evidence>
<reference evidence="3" key="2">
    <citation type="journal article" date="2024" name="Antonie Van Leeuwenhoek">
        <title>Roseihalotalea indica gen. nov., sp. nov., a halophilic Bacteroidetes from mesopelagic Southwest Indian Ocean with higher carbohydrate metabolic potential.</title>
        <authorList>
            <person name="Chen B."/>
            <person name="Zhang M."/>
            <person name="Lin D."/>
            <person name="Ye J."/>
            <person name="Tang K."/>
        </authorList>
    </citation>
    <scope>NUCLEOTIDE SEQUENCE</scope>
    <source>
        <strain evidence="3">TK19036</strain>
    </source>
</reference>
<dbReference type="InterPro" id="IPR046847">
    <property type="entry name" value="Xre-like_HTH"/>
</dbReference>
<evidence type="ECO:0000259" key="1">
    <source>
        <dbReference type="Pfam" id="PF09722"/>
    </source>
</evidence>
<sequence length="135" mass="14970">MMEVAKLLGNSSDRPLDLIRLAREGVDKGAMLQVQEYLGLSQKELAQLLHLTPRTLQRMQDDDKLPSAASGQLLELARVYSQATEALGTNTLARQWLRQPLTALDGNNPLQLLDTPVGIQWVKTVLGRLTYGVYS</sequence>
<dbReference type="SUPFAM" id="SSF47413">
    <property type="entry name" value="lambda repressor-like DNA-binding domains"/>
    <property type="match status" value="1"/>
</dbReference>
<dbReference type="InterPro" id="IPR011979">
    <property type="entry name" value="Antitox_Xre"/>
</dbReference>
<evidence type="ECO:0000259" key="2">
    <source>
        <dbReference type="Pfam" id="PF20432"/>
    </source>
</evidence>
<dbReference type="AlphaFoldDB" id="A0AA49JF13"/>
<dbReference type="NCBIfam" id="TIGR02293">
    <property type="entry name" value="TAS_TIGR02293"/>
    <property type="match status" value="1"/>
</dbReference>
<feature type="domain" description="Antitoxin Xre/MbcA/ParS-like toxin-binding" evidence="1">
    <location>
        <begin position="82"/>
        <end position="132"/>
    </location>
</feature>
<dbReference type="Pfam" id="PF20432">
    <property type="entry name" value="Xre-like-HTH"/>
    <property type="match status" value="1"/>
</dbReference>
<dbReference type="EMBL" id="CP120682">
    <property type="protein sequence ID" value="WKN37976.1"/>
    <property type="molecule type" value="Genomic_DNA"/>
</dbReference>
<dbReference type="InterPro" id="IPR010982">
    <property type="entry name" value="Lambda_DNA-bd_dom_sf"/>
</dbReference>
<protein>
    <submittedName>
        <fullName evidence="3">DUF2384 domain-containing protein</fullName>
    </submittedName>
</protein>
<proteinExistence type="predicted"/>
<dbReference type="InterPro" id="IPR024467">
    <property type="entry name" value="Xre/MbcA/ParS-like_toxin-bd"/>
</dbReference>
<gene>
    <name evidence="3" type="ORF">K4G66_04545</name>
</gene>
<name>A0AA49JF13_9BACT</name>
<feature type="domain" description="Antitoxin Xre-like helix-turn-helix" evidence="2">
    <location>
        <begin position="17"/>
        <end position="78"/>
    </location>
</feature>
<dbReference type="Gene3D" id="1.10.260.40">
    <property type="entry name" value="lambda repressor-like DNA-binding domains"/>
    <property type="match status" value="1"/>
</dbReference>
<dbReference type="Pfam" id="PF09722">
    <property type="entry name" value="Xre_MbcA_ParS_C"/>
    <property type="match status" value="1"/>
</dbReference>
<dbReference type="GO" id="GO:0003677">
    <property type="term" value="F:DNA binding"/>
    <property type="evidence" value="ECO:0007669"/>
    <property type="project" value="InterPro"/>
</dbReference>
<accession>A0AA49JF13</accession>